<keyword evidence="7" id="KW-0479">Metal-binding</keyword>
<comment type="pathway">
    <text evidence="7">Metabolic intermediate biosynthesis; chorismate biosynthesis; chorismate from D-erythrose 4-phosphate and phosphoenolpyruvate: step 5/7.</text>
</comment>
<evidence type="ECO:0000256" key="4">
    <source>
        <dbReference type="ARBA" id="ARBA00022777"/>
    </source>
</evidence>
<keyword evidence="6 7" id="KW-0057">Aromatic amino acid biosynthesis</keyword>
<evidence type="ECO:0000256" key="2">
    <source>
        <dbReference type="ARBA" id="ARBA00022679"/>
    </source>
</evidence>
<feature type="binding site" evidence="7">
    <location>
        <position position="134"/>
    </location>
    <ligand>
        <name>substrate</name>
    </ligand>
</feature>
<feature type="binding site" evidence="7">
    <location>
        <begin position="10"/>
        <end position="15"/>
    </location>
    <ligand>
        <name>ATP</name>
        <dbReference type="ChEBI" id="CHEBI:30616"/>
    </ligand>
</feature>
<evidence type="ECO:0000313" key="8">
    <source>
        <dbReference type="EMBL" id="TCK04526.1"/>
    </source>
</evidence>
<keyword evidence="9" id="KW-1185">Reference proteome</keyword>
<accession>A0A4V2PDB5</accession>
<dbReference type="GO" id="GO:0005829">
    <property type="term" value="C:cytosol"/>
    <property type="evidence" value="ECO:0007669"/>
    <property type="project" value="TreeGrafter"/>
</dbReference>
<reference evidence="8 9" key="1">
    <citation type="submission" date="2019-03" db="EMBL/GenBank/DDBJ databases">
        <title>Genomic Encyclopedia of Archaeal and Bacterial Type Strains, Phase II (KMG-II): from individual species to whole genera.</title>
        <authorList>
            <person name="Goeker M."/>
        </authorList>
    </citation>
    <scope>NUCLEOTIDE SEQUENCE [LARGE SCALE GENOMIC DNA]</scope>
    <source>
        <strain evidence="8 9">DSM 24425</strain>
    </source>
</reference>
<feature type="binding site" evidence="7">
    <location>
        <position position="117"/>
    </location>
    <ligand>
        <name>ATP</name>
        <dbReference type="ChEBI" id="CHEBI:30616"/>
    </ligand>
</feature>
<dbReference type="SUPFAM" id="SSF52540">
    <property type="entry name" value="P-loop containing nucleoside triphosphate hydrolases"/>
    <property type="match status" value="1"/>
</dbReference>
<dbReference type="GO" id="GO:0009423">
    <property type="term" value="P:chorismate biosynthetic process"/>
    <property type="evidence" value="ECO:0007669"/>
    <property type="project" value="UniProtKB-UniRule"/>
</dbReference>
<dbReference type="AlphaFoldDB" id="A0A4V2PDB5"/>
<feature type="binding site" evidence="7">
    <location>
        <position position="32"/>
    </location>
    <ligand>
        <name>substrate</name>
    </ligand>
</feature>
<proteinExistence type="inferred from homology"/>
<dbReference type="Proteomes" id="UP000295777">
    <property type="component" value="Unassembled WGS sequence"/>
</dbReference>
<dbReference type="InterPro" id="IPR031322">
    <property type="entry name" value="Shikimate/glucono_kinase"/>
</dbReference>
<sequence length="166" mass="19111">MKIALVGFMGSGKSTVGKLLSEHLRVPLIDTDAEIEKRTGMSIPEIFKKKGEEYFRELERLLIEELLSLPQQSVISTGGGLPTYFNNMELLNQKAFTVYLEADFEVLWQRISEDKNRPLVLLGKERVRELFEKRRPFYERAKLRVKTDVNSPEACVEEILSSLSFL</sequence>
<evidence type="ECO:0000256" key="3">
    <source>
        <dbReference type="ARBA" id="ARBA00022741"/>
    </source>
</evidence>
<protein>
    <recommendedName>
        <fullName evidence="7">Shikimate kinase</fullName>
        <shortName evidence="7">SK</shortName>
        <ecNumber evidence="7">2.7.1.71</ecNumber>
    </recommendedName>
</protein>
<comment type="subunit">
    <text evidence="7">Monomer.</text>
</comment>
<comment type="function">
    <text evidence="7">Catalyzes the specific phosphorylation of the 3-hydroxyl group of shikimic acid using ATP as a cosubstrate.</text>
</comment>
<dbReference type="GO" id="GO:0004765">
    <property type="term" value="F:shikimate kinase activity"/>
    <property type="evidence" value="ECO:0007669"/>
    <property type="project" value="UniProtKB-UniRule"/>
</dbReference>
<gene>
    <name evidence="7" type="primary">aroK</name>
    <name evidence="8" type="ORF">CLV27_0958</name>
</gene>
<dbReference type="EC" id="2.7.1.71" evidence="7"/>
<dbReference type="InterPro" id="IPR027417">
    <property type="entry name" value="P-loop_NTPase"/>
</dbReference>
<evidence type="ECO:0000256" key="5">
    <source>
        <dbReference type="ARBA" id="ARBA00022840"/>
    </source>
</evidence>
<dbReference type="UniPathway" id="UPA00053">
    <property type="reaction ID" value="UER00088"/>
</dbReference>
<evidence type="ECO:0000256" key="6">
    <source>
        <dbReference type="ARBA" id="ARBA00023141"/>
    </source>
</evidence>
<dbReference type="GO" id="GO:0008652">
    <property type="term" value="P:amino acid biosynthetic process"/>
    <property type="evidence" value="ECO:0007669"/>
    <property type="project" value="UniProtKB-KW"/>
</dbReference>
<keyword evidence="5 7" id="KW-0067">ATP-binding</keyword>
<keyword evidence="3 7" id="KW-0547">Nucleotide-binding</keyword>
<dbReference type="HAMAP" id="MF_00109">
    <property type="entry name" value="Shikimate_kinase"/>
    <property type="match status" value="1"/>
</dbReference>
<comment type="cofactor">
    <cofactor evidence="7">
        <name>Mg(2+)</name>
        <dbReference type="ChEBI" id="CHEBI:18420"/>
    </cofactor>
    <text evidence="7">Binds 1 Mg(2+) ion per subunit.</text>
</comment>
<dbReference type="EMBL" id="SMFV01000003">
    <property type="protein sequence ID" value="TCK04526.1"/>
    <property type="molecule type" value="Genomic_DNA"/>
</dbReference>
<evidence type="ECO:0000256" key="1">
    <source>
        <dbReference type="ARBA" id="ARBA00022605"/>
    </source>
</evidence>
<feature type="binding site" evidence="7">
    <location>
        <position position="14"/>
    </location>
    <ligand>
        <name>Mg(2+)</name>
        <dbReference type="ChEBI" id="CHEBI:18420"/>
    </ligand>
</feature>
<evidence type="ECO:0000313" key="9">
    <source>
        <dbReference type="Proteomes" id="UP000295777"/>
    </source>
</evidence>
<dbReference type="CDD" id="cd00464">
    <property type="entry name" value="SK"/>
    <property type="match status" value="1"/>
</dbReference>
<dbReference type="GO" id="GO:0000287">
    <property type="term" value="F:magnesium ion binding"/>
    <property type="evidence" value="ECO:0007669"/>
    <property type="project" value="UniProtKB-UniRule"/>
</dbReference>
<dbReference type="InterPro" id="IPR000623">
    <property type="entry name" value="Shikimate_kinase/TSH1"/>
</dbReference>
<organism evidence="8 9">
    <name type="scientific">Phorcysia thermohydrogeniphila</name>
    <dbReference type="NCBI Taxonomy" id="936138"/>
    <lineage>
        <taxon>Bacteria</taxon>
        <taxon>Pseudomonadati</taxon>
        <taxon>Aquificota</taxon>
        <taxon>Aquificia</taxon>
        <taxon>Desulfurobacteriales</taxon>
        <taxon>Desulfurobacteriaceae</taxon>
        <taxon>Phorcysia</taxon>
    </lineage>
</organism>
<comment type="subcellular location">
    <subcellularLocation>
        <location evidence="7">Cytoplasm</location>
    </subcellularLocation>
</comment>
<keyword evidence="2 7" id="KW-0808">Transferase</keyword>
<dbReference type="RefSeq" id="WP_243644877.1">
    <property type="nucleotide sequence ID" value="NZ_SMFV01000003.1"/>
</dbReference>
<dbReference type="PRINTS" id="PR01100">
    <property type="entry name" value="SHIKIMTKNASE"/>
</dbReference>
<name>A0A4V2PDB5_9BACT</name>
<keyword evidence="7" id="KW-0460">Magnesium</keyword>
<dbReference type="PANTHER" id="PTHR21087:SF16">
    <property type="entry name" value="SHIKIMATE KINASE 1, CHLOROPLASTIC"/>
    <property type="match status" value="1"/>
</dbReference>
<feature type="binding site" evidence="7">
    <location>
        <position position="56"/>
    </location>
    <ligand>
        <name>substrate</name>
    </ligand>
</feature>
<evidence type="ECO:0000256" key="7">
    <source>
        <dbReference type="HAMAP-Rule" id="MF_00109"/>
    </source>
</evidence>
<comment type="caution">
    <text evidence="8">The sequence shown here is derived from an EMBL/GenBank/DDBJ whole genome shotgun (WGS) entry which is preliminary data.</text>
</comment>
<comment type="caution">
    <text evidence="7">Lacks conserved residue(s) required for the propagation of feature annotation.</text>
</comment>
<keyword evidence="4 7" id="KW-0418">Kinase</keyword>
<dbReference type="PANTHER" id="PTHR21087">
    <property type="entry name" value="SHIKIMATE KINASE"/>
    <property type="match status" value="1"/>
</dbReference>
<comment type="catalytic activity">
    <reaction evidence="7">
        <text>shikimate + ATP = 3-phosphoshikimate + ADP + H(+)</text>
        <dbReference type="Rhea" id="RHEA:13121"/>
        <dbReference type="ChEBI" id="CHEBI:15378"/>
        <dbReference type="ChEBI" id="CHEBI:30616"/>
        <dbReference type="ChEBI" id="CHEBI:36208"/>
        <dbReference type="ChEBI" id="CHEBI:145989"/>
        <dbReference type="ChEBI" id="CHEBI:456216"/>
        <dbReference type="EC" id="2.7.1.71"/>
    </reaction>
</comment>
<keyword evidence="1 7" id="KW-0028">Amino-acid biosynthesis</keyword>
<feature type="binding site" evidence="7">
    <location>
        <position position="79"/>
    </location>
    <ligand>
        <name>substrate</name>
    </ligand>
</feature>
<dbReference type="GO" id="GO:0005524">
    <property type="term" value="F:ATP binding"/>
    <property type="evidence" value="ECO:0007669"/>
    <property type="project" value="UniProtKB-UniRule"/>
</dbReference>
<keyword evidence="7" id="KW-0963">Cytoplasm</keyword>
<dbReference type="GO" id="GO:0009073">
    <property type="term" value="P:aromatic amino acid family biosynthetic process"/>
    <property type="evidence" value="ECO:0007669"/>
    <property type="project" value="UniProtKB-KW"/>
</dbReference>
<dbReference type="Pfam" id="PF01202">
    <property type="entry name" value="SKI"/>
    <property type="match status" value="1"/>
</dbReference>
<comment type="similarity">
    <text evidence="7">Belongs to the shikimate kinase family.</text>
</comment>
<dbReference type="Gene3D" id="3.40.50.300">
    <property type="entry name" value="P-loop containing nucleotide triphosphate hydrolases"/>
    <property type="match status" value="1"/>
</dbReference>